<evidence type="ECO:0000313" key="1">
    <source>
        <dbReference type="EMBL" id="GAA4244704.1"/>
    </source>
</evidence>
<dbReference type="InterPro" id="IPR046074">
    <property type="entry name" value="DUF6092"/>
</dbReference>
<gene>
    <name evidence="1" type="ORF">GCM10022255_008800</name>
</gene>
<evidence type="ECO:0000313" key="2">
    <source>
        <dbReference type="Proteomes" id="UP001500620"/>
    </source>
</evidence>
<evidence type="ECO:0008006" key="3">
    <source>
        <dbReference type="Google" id="ProtNLM"/>
    </source>
</evidence>
<reference evidence="2" key="1">
    <citation type="journal article" date="2019" name="Int. J. Syst. Evol. Microbiol.">
        <title>The Global Catalogue of Microorganisms (GCM) 10K type strain sequencing project: providing services to taxonomists for standard genome sequencing and annotation.</title>
        <authorList>
            <consortium name="The Broad Institute Genomics Platform"/>
            <consortium name="The Broad Institute Genome Sequencing Center for Infectious Disease"/>
            <person name="Wu L."/>
            <person name="Ma J."/>
        </authorList>
    </citation>
    <scope>NUCLEOTIDE SEQUENCE [LARGE SCALE GENOMIC DNA]</scope>
    <source>
        <strain evidence="2">JCM 17441</strain>
    </source>
</reference>
<protein>
    <recommendedName>
        <fullName evidence="3">Tetracycline repressor TetR C-terminal domain-containing protein</fullName>
    </recommendedName>
</protein>
<dbReference type="EMBL" id="BAABAT010000002">
    <property type="protein sequence ID" value="GAA4244704.1"/>
    <property type="molecule type" value="Genomic_DNA"/>
</dbReference>
<comment type="caution">
    <text evidence="1">The sequence shown here is derived from an EMBL/GenBank/DDBJ whole genome shotgun (WGS) entry which is preliminary data.</text>
</comment>
<proteinExistence type="predicted"/>
<dbReference type="Pfam" id="PF19585">
    <property type="entry name" value="DUF6092"/>
    <property type="match status" value="1"/>
</dbReference>
<dbReference type="RefSeq" id="WP_345121468.1">
    <property type="nucleotide sequence ID" value="NZ_BAABAT010000002.1"/>
</dbReference>
<dbReference type="Proteomes" id="UP001500620">
    <property type="component" value="Unassembled WGS sequence"/>
</dbReference>
<keyword evidence="2" id="KW-1185">Reference proteome</keyword>
<organism evidence="1 2">
    <name type="scientific">Dactylosporangium darangshiense</name>
    <dbReference type="NCBI Taxonomy" id="579108"/>
    <lineage>
        <taxon>Bacteria</taxon>
        <taxon>Bacillati</taxon>
        <taxon>Actinomycetota</taxon>
        <taxon>Actinomycetes</taxon>
        <taxon>Micromonosporales</taxon>
        <taxon>Micromonosporaceae</taxon>
        <taxon>Dactylosporangium</taxon>
    </lineage>
</organism>
<sequence>MVLTEDEALELLTYLVTAARTQLDEAAEYGPLRLLTAAQRLAGYMAPRVSPEMRSLLEGPIQRVPQTATRSADPDGYAATLDTMCRVLAEHLVTRYGIDRAAQ</sequence>
<name>A0ABP8CXY8_9ACTN</name>
<accession>A0ABP8CXY8</accession>